<dbReference type="EMBL" id="LYXU01000003">
    <property type="protein sequence ID" value="OBS20963.1"/>
    <property type="molecule type" value="Genomic_DNA"/>
</dbReference>
<dbReference type="AlphaFoldDB" id="A0A1B8AKB1"/>
<name>A0A1B8AKB1_FUSPO</name>
<evidence type="ECO:0000256" key="2">
    <source>
        <dbReference type="SAM" id="MobiDB-lite"/>
    </source>
</evidence>
<gene>
    <name evidence="3" type="ORF">FPOA_07303</name>
</gene>
<feature type="compositionally biased region" description="Polar residues" evidence="2">
    <location>
        <begin position="283"/>
        <end position="302"/>
    </location>
</feature>
<evidence type="ECO:0000256" key="1">
    <source>
        <dbReference type="SAM" id="Coils"/>
    </source>
</evidence>
<accession>A0A1B8AKB1</accession>
<feature type="coiled-coil region" evidence="1">
    <location>
        <begin position="38"/>
        <end position="89"/>
    </location>
</feature>
<protein>
    <submittedName>
        <fullName evidence="3">Uncharacterized protein</fullName>
    </submittedName>
</protein>
<dbReference type="OrthoDB" id="5093197at2759"/>
<sequence>MATTNFHRSPLSDVVRELDPNAPPPAPLDLLSTVSSLFARRQEKLRQEELALQDAEEEARYVAARAAARKRIEKEAEEEAELLDRLERALVITPRIKDTEPSKEEIEALVDNEIAKEEKGPGLRRAKHETAEEYEKRMVALEYRVDCLDIIEKERKQKEPVHYVDGFPTNVVIIDRHVRPIPETPAGNFSCLQCEVLGRRCGRRSDNERICEPCARIGRRCLVKHQWTQESKLLKSWKFAKSQRFGYDNLKDERRKWVWRLRQKRNPKGFRPMPAWPVKKGSNVETDQQNTPKRWQDYLRST</sequence>
<keyword evidence="4" id="KW-1185">Reference proteome</keyword>
<organism evidence="3 4">
    <name type="scientific">Fusarium poae</name>
    <dbReference type="NCBI Taxonomy" id="36050"/>
    <lineage>
        <taxon>Eukaryota</taxon>
        <taxon>Fungi</taxon>
        <taxon>Dikarya</taxon>
        <taxon>Ascomycota</taxon>
        <taxon>Pezizomycotina</taxon>
        <taxon>Sordariomycetes</taxon>
        <taxon>Hypocreomycetidae</taxon>
        <taxon>Hypocreales</taxon>
        <taxon>Nectriaceae</taxon>
        <taxon>Fusarium</taxon>
    </lineage>
</organism>
<feature type="region of interest" description="Disordered" evidence="2">
    <location>
        <begin position="268"/>
        <end position="302"/>
    </location>
</feature>
<evidence type="ECO:0000313" key="3">
    <source>
        <dbReference type="EMBL" id="OBS20963.1"/>
    </source>
</evidence>
<evidence type="ECO:0000313" key="4">
    <source>
        <dbReference type="Proteomes" id="UP000091967"/>
    </source>
</evidence>
<feature type="region of interest" description="Disordered" evidence="2">
    <location>
        <begin position="1"/>
        <end position="27"/>
    </location>
</feature>
<proteinExistence type="predicted"/>
<keyword evidence="1" id="KW-0175">Coiled coil</keyword>
<comment type="caution">
    <text evidence="3">The sequence shown here is derived from an EMBL/GenBank/DDBJ whole genome shotgun (WGS) entry which is preliminary data.</text>
</comment>
<dbReference type="OMA" id="DDEHICE"/>
<dbReference type="Proteomes" id="UP000091967">
    <property type="component" value="Unassembled WGS sequence"/>
</dbReference>
<reference evidence="3 4" key="1">
    <citation type="submission" date="2016-06" db="EMBL/GenBank/DDBJ databases">
        <title>Living apart together: crosstalk between the core and supernumerary genomes in a fungal plant pathogen.</title>
        <authorList>
            <person name="Vanheule A."/>
            <person name="Audenaert K."/>
            <person name="Warris S."/>
            <person name="Van De Geest H."/>
            <person name="Schijlen E."/>
            <person name="Hofte M."/>
            <person name="De Saeger S."/>
            <person name="Haesaert G."/>
            <person name="Waalwijk C."/>
            <person name="Van Der Lee T."/>
        </authorList>
    </citation>
    <scope>NUCLEOTIDE SEQUENCE [LARGE SCALE GENOMIC DNA]</scope>
    <source>
        <strain evidence="3 4">2516</strain>
    </source>
</reference>